<gene>
    <name evidence="1" type="ORF">GCM10009827_044720</name>
</gene>
<proteinExistence type="predicted"/>
<sequence>MDPALRVGEGEDLGGRDLLAQDLHHLLGRVRRAGLILHLRTSTTLIGVDDPTLRRSVGEGARAVGMHWLVIVGPRGRIWGAGALEPSVVIQITRA</sequence>
<name>A0ABN2ARG9_9ACTN</name>
<comment type="caution">
    <text evidence="1">The sequence shown here is derived from an EMBL/GenBank/DDBJ whole genome shotgun (WGS) entry which is preliminary data.</text>
</comment>
<keyword evidence="2" id="KW-1185">Reference proteome</keyword>
<organism evidence="1 2">
    <name type="scientific">Dactylosporangium maewongense</name>
    <dbReference type="NCBI Taxonomy" id="634393"/>
    <lineage>
        <taxon>Bacteria</taxon>
        <taxon>Bacillati</taxon>
        <taxon>Actinomycetota</taxon>
        <taxon>Actinomycetes</taxon>
        <taxon>Micromonosporales</taxon>
        <taxon>Micromonosporaceae</taxon>
        <taxon>Dactylosporangium</taxon>
    </lineage>
</organism>
<evidence type="ECO:0000313" key="1">
    <source>
        <dbReference type="EMBL" id="GAA1523378.1"/>
    </source>
</evidence>
<protein>
    <submittedName>
        <fullName evidence="1">Uncharacterized protein</fullName>
    </submittedName>
</protein>
<reference evidence="1 2" key="1">
    <citation type="journal article" date="2019" name="Int. J. Syst. Evol. Microbiol.">
        <title>The Global Catalogue of Microorganisms (GCM) 10K type strain sequencing project: providing services to taxonomists for standard genome sequencing and annotation.</title>
        <authorList>
            <consortium name="The Broad Institute Genomics Platform"/>
            <consortium name="The Broad Institute Genome Sequencing Center for Infectious Disease"/>
            <person name="Wu L."/>
            <person name="Ma J."/>
        </authorList>
    </citation>
    <scope>NUCLEOTIDE SEQUENCE [LARGE SCALE GENOMIC DNA]</scope>
    <source>
        <strain evidence="1 2">JCM 15933</strain>
    </source>
</reference>
<dbReference type="EMBL" id="BAAAQD010000008">
    <property type="protein sequence ID" value="GAA1523378.1"/>
    <property type="molecule type" value="Genomic_DNA"/>
</dbReference>
<dbReference type="Proteomes" id="UP001501470">
    <property type="component" value="Unassembled WGS sequence"/>
</dbReference>
<evidence type="ECO:0000313" key="2">
    <source>
        <dbReference type="Proteomes" id="UP001501470"/>
    </source>
</evidence>
<accession>A0ABN2ARG9</accession>